<sequence length="489" mass="55721">MASRPTTPVNPLPPAPTTPIRGRALSPPSKSPIATPPPPSPIPYLPWRDQITWDHLNPHSAPIVDNFDDEWDVKTLVPQTPERKVILSKERQEIVRQRLEAGHGTNHVHFIVNDDYRADVHGNNIPDSHMILVTGDPRRNGGILSFDGVDVEEGMVVEKRDGLWGVYEVDWDVEYDDEEEGEIPVEQQIYQVFLEGAGGDHEEAWDLYERFRAHKERQAQKERVYQAMLAELEGNEVLAREVYALWCEQEEQQTENSEDEREERRDDDEQNVRARATMWAKGFRMGYELRDSSLPKSPTKTTSSVVHEDSDQSTESKQEPDVYDCLGEWAMRLNGEQNIRDGHPLGKDPKMTATSTLCEGTNSLIDIEQDQDVYDCLDEWASSLEHGTKYASFFHKASKSVGKSSSELIDIAIETPDVYEYSTDIFYDGKVATETTPATTPNVQSYAGYISCPDPIIITPDYAATRLKTPEDFFHYRRHSWTNFEGQCR</sequence>
<dbReference type="AlphaFoldDB" id="A0AAE0MKF0"/>
<evidence type="ECO:0000313" key="2">
    <source>
        <dbReference type="EMBL" id="KAK3334369.1"/>
    </source>
</evidence>
<proteinExistence type="predicted"/>
<feature type="region of interest" description="Disordered" evidence="1">
    <location>
        <begin position="290"/>
        <end position="320"/>
    </location>
</feature>
<reference evidence="2" key="2">
    <citation type="submission" date="2023-06" db="EMBL/GenBank/DDBJ databases">
        <authorList>
            <consortium name="Lawrence Berkeley National Laboratory"/>
            <person name="Haridas S."/>
            <person name="Hensen N."/>
            <person name="Bonometti L."/>
            <person name="Westerberg I."/>
            <person name="Brannstrom I.O."/>
            <person name="Guillou S."/>
            <person name="Cros-Aarteil S."/>
            <person name="Calhoun S."/>
            <person name="Kuo A."/>
            <person name="Mondo S."/>
            <person name="Pangilinan J."/>
            <person name="Riley R."/>
            <person name="Labutti K."/>
            <person name="Andreopoulos B."/>
            <person name="Lipzen A."/>
            <person name="Chen C."/>
            <person name="Yanf M."/>
            <person name="Daum C."/>
            <person name="Ng V."/>
            <person name="Clum A."/>
            <person name="Steindorff A."/>
            <person name="Ohm R."/>
            <person name="Martin F."/>
            <person name="Silar P."/>
            <person name="Natvig D."/>
            <person name="Lalanne C."/>
            <person name="Gautier V."/>
            <person name="Ament-Velasquez S.L."/>
            <person name="Kruys A."/>
            <person name="Hutchinson M.I."/>
            <person name="Powell A.J."/>
            <person name="Barry K."/>
            <person name="Miller A.N."/>
            <person name="Grigoriev I.V."/>
            <person name="Debuchy R."/>
            <person name="Gladieux P."/>
            <person name="Thoren M.H."/>
            <person name="Johannesson H."/>
        </authorList>
    </citation>
    <scope>NUCLEOTIDE SEQUENCE</scope>
    <source>
        <strain evidence="2">CBS 560.94</strain>
    </source>
</reference>
<dbReference type="EMBL" id="JAUEPP010000011">
    <property type="protein sequence ID" value="KAK3334369.1"/>
    <property type="molecule type" value="Genomic_DNA"/>
</dbReference>
<keyword evidence="3" id="KW-1185">Reference proteome</keyword>
<accession>A0AAE0MKF0</accession>
<comment type="caution">
    <text evidence="2">The sequence shown here is derived from an EMBL/GenBank/DDBJ whole genome shotgun (WGS) entry which is preliminary data.</text>
</comment>
<feature type="compositionally biased region" description="Low complexity" evidence="1">
    <location>
        <begin position="294"/>
        <end position="304"/>
    </location>
</feature>
<gene>
    <name evidence="2" type="ORF">B0H65DRAFT_566420</name>
</gene>
<evidence type="ECO:0000313" key="3">
    <source>
        <dbReference type="Proteomes" id="UP001278500"/>
    </source>
</evidence>
<name>A0AAE0MKF0_9PEZI</name>
<protein>
    <submittedName>
        <fullName evidence="2">Uncharacterized protein</fullName>
    </submittedName>
</protein>
<feature type="compositionally biased region" description="Basic and acidic residues" evidence="1">
    <location>
        <begin position="306"/>
        <end position="320"/>
    </location>
</feature>
<dbReference type="Proteomes" id="UP001278500">
    <property type="component" value="Unassembled WGS sequence"/>
</dbReference>
<feature type="region of interest" description="Disordered" evidence="1">
    <location>
        <begin position="250"/>
        <end position="272"/>
    </location>
</feature>
<feature type="compositionally biased region" description="Pro residues" evidence="1">
    <location>
        <begin position="8"/>
        <end position="17"/>
    </location>
</feature>
<dbReference type="GeneID" id="87867478"/>
<feature type="compositionally biased region" description="Acidic residues" evidence="1">
    <location>
        <begin position="250"/>
        <end position="269"/>
    </location>
</feature>
<organism evidence="2 3">
    <name type="scientific">Neurospora tetraspora</name>
    <dbReference type="NCBI Taxonomy" id="94610"/>
    <lineage>
        <taxon>Eukaryota</taxon>
        <taxon>Fungi</taxon>
        <taxon>Dikarya</taxon>
        <taxon>Ascomycota</taxon>
        <taxon>Pezizomycotina</taxon>
        <taxon>Sordariomycetes</taxon>
        <taxon>Sordariomycetidae</taxon>
        <taxon>Sordariales</taxon>
        <taxon>Sordariaceae</taxon>
        <taxon>Neurospora</taxon>
    </lineage>
</organism>
<reference evidence="2" key="1">
    <citation type="journal article" date="2023" name="Mol. Phylogenet. Evol.">
        <title>Genome-scale phylogeny and comparative genomics of the fungal order Sordariales.</title>
        <authorList>
            <person name="Hensen N."/>
            <person name="Bonometti L."/>
            <person name="Westerberg I."/>
            <person name="Brannstrom I.O."/>
            <person name="Guillou S."/>
            <person name="Cros-Aarteil S."/>
            <person name="Calhoun S."/>
            <person name="Haridas S."/>
            <person name="Kuo A."/>
            <person name="Mondo S."/>
            <person name="Pangilinan J."/>
            <person name="Riley R."/>
            <person name="LaButti K."/>
            <person name="Andreopoulos B."/>
            <person name="Lipzen A."/>
            <person name="Chen C."/>
            <person name="Yan M."/>
            <person name="Daum C."/>
            <person name="Ng V."/>
            <person name="Clum A."/>
            <person name="Steindorff A."/>
            <person name="Ohm R.A."/>
            <person name="Martin F."/>
            <person name="Silar P."/>
            <person name="Natvig D.O."/>
            <person name="Lalanne C."/>
            <person name="Gautier V."/>
            <person name="Ament-Velasquez S.L."/>
            <person name="Kruys A."/>
            <person name="Hutchinson M.I."/>
            <person name="Powell A.J."/>
            <person name="Barry K."/>
            <person name="Miller A.N."/>
            <person name="Grigoriev I.V."/>
            <person name="Debuchy R."/>
            <person name="Gladieux P."/>
            <person name="Hiltunen Thoren M."/>
            <person name="Johannesson H."/>
        </authorList>
    </citation>
    <scope>NUCLEOTIDE SEQUENCE</scope>
    <source>
        <strain evidence="2">CBS 560.94</strain>
    </source>
</reference>
<feature type="region of interest" description="Disordered" evidence="1">
    <location>
        <begin position="1"/>
        <end position="42"/>
    </location>
</feature>
<dbReference type="RefSeq" id="XP_062676535.1">
    <property type="nucleotide sequence ID" value="XM_062830324.1"/>
</dbReference>
<evidence type="ECO:0000256" key="1">
    <source>
        <dbReference type="SAM" id="MobiDB-lite"/>
    </source>
</evidence>